<accession>A0A0A7FUY2</accession>
<organism evidence="1 2">
    <name type="scientific">Clostridium baratii str. Sullivan</name>
    <dbReference type="NCBI Taxonomy" id="1415775"/>
    <lineage>
        <taxon>Bacteria</taxon>
        <taxon>Bacillati</taxon>
        <taxon>Bacillota</taxon>
        <taxon>Clostridia</taxon>
        <taxon>Eubacteriales</taxon>
        <taxon>Clostridiaceae</taxon>
        <taxon>Clostridium</taxon>
    </lineage>
</organism>
<dbReference type="HOGENOM" id="CLU_186670_0_0_9"/>
<dbReference type="KEGG" id="cbv:U729_1556"/>
<keyword evidence="2" id="KW-1185">Reference proteome</keyword>
<protein>
    <submittedName>
        <fullName evidence="1">Uncharacterized protein</fullName>
    </submittedName>
</protein>
<dbReference type="STRING" id="1561.NPD11_1456"/>
<dbReference type="AlphaFoldDB" id="A0A0A7FUY2"/>
<dbReference type="OrthoDB" id="1707820at2"/>
<sequence length="61" mass="7054">MANLNQLELQNLRHLIGAHENTATKLEDYAKQCTDPEIKHMLECDAKDARNSKEKLTEFLK</sequence>
<dbReference type="eggNOG" id="ENOG50331AH">
    <property type="taxonomic scope" value="Bacteria"/>
</dbReference>
<gene>
    <name evidence="1" type="ORF">U729_1556</name>
</gene>
<proteinExistence type="predicted"/>
<name>A0A0A7FUY2_9CLOT</name>
<dbReference type="Proteomes" id="UP000030635">
    <property type="component" value="Chromosome"/>
</dbReference>
<evidence type="ECO:0000313" key="2">
    <source>
        <dbReference type="Proteomes" id="UP000030635"/>
    </source>
</evidence>
<evidence type="ECO:0000313" key="1">
    <source>
        <dbReference type="EMBL" id="AIY83444.1"/>
    </source>
</evidence>
<reference evidence="1 2" key="1">
    <citation type="journal article" date="2015" name="Infect. Genet. Evol.">
        <title>Genomic sequences of six botulinum neurotoxin-producing strains representing three clostridial species illustrate the mobility and diversity of botulinum neurotoxin genes.</title>
        <authorList>
            <person name="Smith T.J."/>
            <person name="Hill K.K."/>
            <person name="Xie G."/>
            <person name="Foley B.T."/>
            <person name="Williamson C.H."/>
            <person name="Foster J.T."/>
            <person name="Johnson S.L."/>
            <person name="Chertkov O."/>
            <person name="Teshima H."/>
            <person name="Gibbons H.S."/>
            <person name="Johnsky L.A."/>
            <person name="Karavis M.A."/>
            <person name="Smith L.A."/>
        </authorList>
    </citation>
    <scope>NUCLEOTIDE SEQUENCE [LARGE SCALE GENOMIC DNA]</scope>
    <source>
        <strain evidence="1 2">Sullivan</strain>
    </source>
</reference>
<dbReference type="RefSeq" id="WP_039313296.1">
    <property type="nucleotide sequence ID" value="NZ_CP006905.1"/>
</dbReference>
<dbReference type="EMBL" id="CP006905">
    <property type="protein sequence ID" value="AIY83444.1"/>
    <property type="molecule type" value="Genomic_DNA"/>
</dbReference>